<dbReference type="RefSeq" id="WP_184675299.1">
    <property type="nucleotide sequence ID" value="NZ_BAABAI010000035.1"/>
</dbReference>
<proteinExistence type="predicted"/>
<evidence type="ECO:0000313" key="2">
    <source>
        <dbReference type="Proteomes" id="UP000542674"/>
    </source>
</evidence>
<keyword evidence="2" id="KW-1185">Reference proteome</keyword>
<dbReference type="Proteomes" id="UP000542674">
    <property type="component" value="Unassembled WGS sequence"/>
</dbReference>
<evidence type="ECO:0000313" key="1">
    <source>
        <dbReference type="EMBL" id="MBB4969553.1"/>
    </source>
</evidence>
<gene>
    <name evidence="1" type="ORF">F4559_006912</name>
</gene>
<name>A0A7W7TAI3_9PSEU</name>
<dbReference type="AlphaFoldDB" id="A0A7W7TAI3"/>
<organism evidence="1 2">
    <name type="scientific">Saccharothrix violaceirubra</name>
    <dbReference type="NCBI Taxonomy" id="413306"/>
    <lineage>
        <taxon>Bacteria</taxon>
        <taxon>Bacillati</taxon>
        <taxon>Actinomycetota</taxon>
        <taxon>Actinomycetes</taxon>
        <taxon>Pseudonocardiales</taxon>
        <taxon>Pseudonocardiaceae</taxon>
        <taxon>Saccharothrix</taxon>
    </lineage>
</organism>
<reference evidence="1 2" key="1">
    <citation type="submission" date="2020-08" db="EMBL/GenBank/DDBJ databases">
        <title>Sequencing the genomes of 1000 actinobacteria strains.</title>
        <authorList>
            <person name="Klenk H.-P."/>
        </authorList>
    </citation>
    <scope>NUCLEOTIDE SEQUENCE [LARGE SCALE GENOMIC DNA]</scope>
    <source>
        <strain evidence="1 2">DSM 45084</strain>
    </source>
</reference>
<dbReference type="EMBL" id="JACHJS010000001">
    <property type="protein sequence ID" value="MBB4969553.1"/>
    <property type="molecule type" value="Genomic_DNA"/>
</dbReference>
<comment type="caution">
    <text evidence="1">The sequence shown here is derived from an EMBL/GenBank/DDBJ whole genome shotgun (WGS) entry which is preliminary data.</text>
</comment>
<sequence>MGTADPRRSLFVCCDLRSYGAADDGLQRELQELLVGSLDRAGAAAGLDRSRWTRQPKGDEEWAVLPSTEPERRVVDDYVRALDRELSAVNKWRVPAGRLRMRLALHHGVVVEGANGFPGQDPVLVSRLLNCSAARRALEQFPEAALVVVLSDHLYSSMVRPGHTTLRPEDFRRIDVVEKTFTGQGWLWIPNGDAHALILEERDSDQGRVPAGQHATATGGSTVFMAGRDVAQHAEVIQNFSGNDQRGSHFGTRRG</sequence>
<accession>A0A7W7TAI3</accession>
<protein>
    <submittedName>
        <fullName evidence="1">Uncharacterized protein</fullName>
    </submittedName>
</protein>